<sequence>MAKGSIKVGDTVAITATIRKRVTEDRVSVLIPSYHQPHSIVDTSPNISSGQKIELTGEVLRVDEDTVTVGGKDLGITVKRSAVRVVTSYVPPKRKKPLVDKAT</sequence>
<protein>
    <submittedName>
        <fullName evidence="1">Uncharacterized protein</fullName>
    </submittedName>
</protein>
<dbReference type="Proteomes" id="UP000045285">
    <property type="component" value="Unassembled WGS sequence"/>
</dbReference>
<evidence type="ECO:0000313" key="1">
    <source>
        <dbReference type="EMBL" id="CDX22140.1"/>
    </source>
</evidence>
<organism evidence="1 2">
    <name type="scientific">Mesorhizobium plurifarium</name>
    <dbReference type="NCBI Taxonomy" id="69974"/>
    <lineage>
        <taxon>Bacteria</taxon>
        <taxon>Pseudomonadati</taxon>
        <taxon>Pseudomonadota</taxon>
        <taxon>Alphaproteobacteria</taxon>
        <taxon>Hyphomicrobiales</taxon>
        <taxon>Phyllobacteriaceae</taxon>
        <taxon>Mesorhizobium</taxon>
    </lineage>
</organism>
<dbReference type="EMBL" id="CCMZ01000033">
    <property type="protein sequence ID" value="CDX22140.1"/>
    <property type="molecule type" value="Genomic_DNA"/>
</dbReference>
<keyword evidence="2" id="KW-1185">Reference proteome</keyword>
<gene>
    <name evidence="1" type="ORF">MPL3356_390166</name>
</gene>
<evidence type="ECO:0000313" key="2">
    <source>
        <dbReference type="Proteomes" id="UP000045285"/>
    </source>
</evidence>
<dbReference type="AlphaFoldDB" id="A0A090E4P6"/>
<accession>A0A090E4P6</accession>
<name>A0A090E4P6_MESPL</name>
<reference evidence="2" key="1">
    <citation type="submission" date="2014-08" db="EMBL/GenBank/DDBJ databases">
        <authorList>
            <person name="Moulin L."/>
        </authorList>
    </citation>
    <scope>NUCLEOTIDE SEQUENCE [LARGE SCALE GENOMIC DNA]</scope>
</reference>
<proteinExistence type="predicted"/>